<dbReference type="Proteomes" id="UP000095280">
    <property type="component" value="Unplaced"/>
</dbReference>
<dbReference type="GO" id="GO:0016787">
    <property type="term" value="F:hydrolase activity"/>
    <property type="evidence" value="ECO:0007669"/>
    <property type="project" value="InterPro"/>
</dbReference>
<dbReference type="PANTHER" id="PTHR11365">
    <property type="entry name" value="5-OXOPROLINASE RELATED"/>
    <property type="match status" value="1"/>
</dbReference>
<feature type="compositionally biased region" description="Low complexity" evidence="1">
    <location>
        <begin position="1916"/>
        <end position="1930"/>
    </location>
</feature>
<dbReference type="SUPFAM" id="SSF53067">
    <property type="entry name" value="Actin-like ATPase domain"/>
    <property type="match status" value="1"/>
</dbReference>
<dbReference type="SUPFAM" id="SSF160991">
    <property type="entry name" value="CV3147-like"/>
    <property type="match status" value="1"/>
</dbReference>
<feature type="region of interest" description="Disordered" evidence="1">
    <location>
        <begin position="1907"/>
        <end position="1963"/>
    </location>
</feature>
<feature type="region of interest" description="Disordered" evidence="1">
    <location>
        <begin position="2338"/>
        <end position="2358"/>
    </location>
</feature>
<dbReference type="InterPro" id="IPR045079">
    <property type="entry name" value="Oxoprolinase-like"/>
</dbReference>
<accession>A0A1I8GLZ7</accession>
<feature type="region of interest" description="Disordered" evidence="1">
    <location>
        <begin position="495"/>
        <end position="517"/>
    </location>
</feature>
<feature type="compositionally biased region" description="Basic residues" evidence="1">
    <location>
        <begin position="439"/>
        <end position="448"/>
    </location>
</feature>
<feature type="region of interest" description="Disordered" evidence="1">
    <location>
        <begin position="190"/>
        <end position="211"/>
    </location>
</feature>
<evidence type="ECO:0000313" key="6">
    <source>
        <dbReference type="Proteomes" id="UP000095280"/>
    </source>
</evidence>
<feature type="compositionally biased region" description="Low complexity" evidence="1">
    <location>
        <begin position="2247"/>
        <end position="2262"/>
    </location>
</feature>
<dbReference type="Pfam" id="PF20906">
    <property type="entry name" value="S-Me-THD_C"/>
    <property type="match status" value="1"/>
</dbReference>
<evidence type="ECO:0000259" key="4">
    <source>
        <dbReference type="Pfam" id="PF06032"/>
    </source>
</evidence>
<feature type="domain" description="Hydantoinase A/oxoprolinase" evidence="2">
    <location>
        <begin position="730"/>
        <end position="998"/>
    </location>
</feature>
<dbReference type="InterPro" id="IPR043129">
    <property type="entry name" value="ATPase_NBD"/>
</dbReference>
<feature type="domain" description="S-Me-THD N-terminal" evidence="4">
    <location>
        <begin position="1129"/>
        <end position="1311"/>
    </location>
</feature>
<feature type="domain" description="Hydantoinase/oxoprolinase N-terminal" evidence="3">
    <location>
        <begin position="557"/>
        <end position="709"/>
    </location>
</feature>
<evidence type="ECO:0000259" key="2">
    <source>
        <dbReference type="Pfam" id="PF01968"/>
    </source>
</evidence>
<dbReference type="InterPro" id="IPR002821">
    <property type="entry name" value="Hydantoinase_A"/>
</dbReference>
<sequence>GLSNTDIPTLTTGQIGYIDASTIPGVSASKFKDFTTNQLSGFSASQKSAVTPGQLALLSDSQKQALGFSETSGAGWLSVNLLLLAAAAGVASAADRTGFQAAAAAAAAAEVAAVSQQHVSLPVEANFARAPGRIAVQQRRRLGGPGGPKPEQLLSQELLCLQASGQPFGAELQRRGEQLLRAGEIVAGERQAHTENSMSVPKNRQVDSRADVARPVSETQCQFCTRIFGGCLIRGAGGRLNGWQHRCSSSDDECGTAAQKQVRTARRPGGMQHPGILVGWAVREAEAAAEAGQATLPNQEEPSLCQDVPCRQREAQAILLGWKGAQANSQAEQIGPEWLNASRVSKLSRAFGAAAATATLAETASGPFAVRTAAASDGPKPVRLCRSFLRYIAPPVGTEDRRLLVHCQHLGVGQTDRCKTVWRELPSAIRQAAGVPAVRGKKRSGRNRHPSESRQLRAPLPRRRLSGRSPAEPPPIAAQLAEGLLTAASNRSLAGSVGCSSMPRRRRRPRRSSNLDSGEHLDGETFCFGQSCARLAAFDCQGLEFSGLIDCSPLKLAADVKTPTTDDVTGGVRQALREVLQIGSPDEVKEPVQLVSIGTTHLINAVLQRRGLAKICVVRLGRPSTAAVPPFSDWPEDLRQAVRCRWLLADGGYNYDGETVITEPNEAQIKEFARSTSAETGCRRFVVVGVFAPVRPDQELQAGRWIREAVPGASLTLSHQVAGSLGLLERENASVLNECLKPACARAIRAFQAAMTEVGLACPLVLTLSDGTVATAPDCLDRPVSMLGSGPTNSMRGAAFLTGLSDAIVADIGGTTTDIGLLVGGFPKPAAVRVRIAGVATNFTQPDVTSIALGGGSIVTAGLTGESPSVGPQSVGYKLIKEALVFGGNIPTVTDAAVASSPHDVQVGDADRLRARLADANEESQSLSRLLRAAYSIALTSLEAAVDAARVSSAQMPVVLVGGGAALFSGARSLAGMPVQVPADAGVANALGAGLCQVSGNVEATLNLADPAERKARLDEVKAAAVDAAVSRGSVRSSTQLKELHEVQLPYVPGGACRVSARAIGELDISAAARLSLQVNAHADGADASVLSEEESGTAAKQASRSTCVPVPAQREFDDQGDWLLSDYDTHCLSVGAGLIGCGGGGSPYVGRLMLNCLMENGHRPRIVKLDRMLELNGAEGLVALPGFVGSPTVCNEKITSGLETATAIRLVHLADELRRQKPEQQLHFVESCDALGGGEVKWDEKIVGVASLEIGGLNSIEPLVVAAKLGLPVLDMDGMGRAFPELQMVLPMIGGCPAAPAAIGDEFERGAVIVECDSAKELETHFRSVCVQRGCSVGIAMPPLKLQQCREHLLPGSYTRAWRLGDGNPASSLLNGRVLLSRGKIADVRRVTSGGFARGSLIVVEDRRGESEESGLDVEFQNEYLLVKRLGAPETEALACTPDLIIVMDADSGEPVTTEELRYGLRVAVLAAPCHPRMATPAALAAVGPQAFGFDGIKYRPCAEYRLDADEALHKRELVILIATKVGTHLHRHAVASREEAQEAPLIILVQILVKHRPEVGDELLVIRAGVHVDGPLLQLVPVEAAALAIDDRLQLLRLQQRQHRAAAGALESCLKSIEGVATAAVQHEVHIGGHVGLSVAKGDAVLRTSRQRHALHVVEHFGLDLERLQAVPHGRVELFEVVKSNRLSQKLLEESHRERHSGQDAVVDCQAQQCSDEAEVLGALQRAVVEPDKIRVKASEHAVHGVIRSGFFSSAGWQLLRLTTASWIKACRATRSTRKGLRMSKIAPNVKHHRLAKGLLHLHPSVNLQQLHLGVTVEHEWIFEKAKLVPVFRPGAVVLLQGHPVADFREVKRRCGQAIASVTVEGVQSLQKVQARSETPDPLLVCVDFCSLICLTIGVAVAGREQPGSGSAPGGQIIRGRGSRSTSSAKAGCSGPGDSNSGLSGRSSNRRRHSASARWASSRSVKSKLGLRRQQLLASLRVTDRSCAQPFLQKLGRCVEVEAMPARPRILVFNIGEQEGAGVGSGTRGDGQTARPVALAYVTEVPQSAVTTREPISSATCRGSDSLELLPWPSCPRSPAPNVKRPPSAVTAAVCSCPQAIRRTRRLRRAEHSTGSGRLAAVIGAPGQKDSAVRQYKAVPPTASDLADWQTAKAAHWRQSGAGLTVAAAQLAMRVVAERKYLVVCGEHQAVAASSSHQNRPELLPHAKTWPSEVSASECRPPASSCVTRLDVASDLARPGTGANSSSSPSPLRDSALPSDVKSRQTAAANVGFRATSVGRACHEVRESSAGDLESGSPTIRSFGVARDSAHLGLAQETKPGLEQLTERPAIQQQVPVGDGSLHSCGVANSSDETTNSRIKSANRLTQHFGVPRLPSEVKREGVQVAQLPDVLGQSPLGLGQPGAQLVEAVGAQTAEAGDEFGSGELALNTGLQLPGQHEGGEGHRVDAQIV</sequence>
<dbReference type="Gene3D" id="2.40.390.10">
    <property type="entry name" value="CV3147-like"/>
    <property type="match status" value="1"/>
</dbReference>
<name>A0A1I8GLZ7_9PLAT</name>
<feature type="compositionally biased region" description="Polar residues" evidence="1">
    <location>
        <begin position="2349"/>
        <end position="2358"/>
    </location>
</feature>
<feature type="domain" description="S-Me-THD-like C-terminal" evidence="5">
    <location>
        <begin position="1320"/>
        <end position="1502"/>
    </location>
</feature>
<dbReference type="WBParaSite" id="maker-uti_cns_0002439-snap-gene-0.2-mRNA-1">
    <property type="protein sequence ID" value="maker-uti_cns_0002439-snap-gene-0.2-mRNA-1"/>
    <property type="gene ID" value="maker-uti_cns_0002439-snap-gene-0.2"/>
</dbReference>
<dbReference type="InterPro" id="IPR010318">
    <property type="entry name" value="S-Me-THD_N"/>
</dbReference>
<proteinExistence type="predicted"/>
<dbReference type="Pfam" id="PF06032">
    <property type="entry name" value="S-Me-THD_N"/>
    <property type="match status" value="1"/>
</dbReference>
<dbReference type="InterPro" id="IPR008040">
    <property type="entry name" value="Hydant_A_N"/>
</dbReference>
<evidence type="ECO:0000259" key="3">
    <source>
        <dbReference type="Pfam" id="PF05378"/>
    </source>
</evidence>
<dbReference type="InterPro" id="IPR027479">
    <property type="entry name" value="S-Me-THD_N_sf"/>
</dbReference>
<evidence type="ECO:0000313" key="7">
    <source>
        <dbReference type="WBParaSite" id="maker-uti_cns_0002439-snap-gene-0.2-mRNA-1"/>
    </source>
</evidence>
<reference evidence="7" key="1">
    <citation type="submission" date="2016-11" db="UniProtKB">
        <authorList>
            <consortium name="WormBaseParasite"/>
        </authorList>
    </citation>
    <scope>IDENTIFICATION</scope>
</reference>
<feature type="region of interest" description="Disordered" evidence="1">
    <location>
        <begin position="2239"/>
        <end position="2265"/>
    </location>
</feature>
<dbReference type="Gene3D" id="3.40.1610.10">
    <property type="entry name" value="CV3147-like domain"/>
    <property type="match status" value="1"/>
</dbReference>
<dbReference type="Pfam" id="PF05378">
    <property type="entry name" value="Hydant_A_N"/>
    <property type="match status" value="1"/>
</dbReference>
<dbReference type="Pfam" id="PF01968">
    <property type="entry name" value="Hydantoinase_A"/>
    <property type="match status" value="1"/>
</dbReference>
<feature type="region of interest" description="Disordered" evidence="1">
    <location>
        <begin position="433"/>
        <end position="475"/>
    </location>
</feature>
<organism evidence="6 7">
    <name type="scientific">Macrostomum lignano</name>
    <dbReference type="NCBI Taxonomy" id="282301"/>
    <lineage>
        <taxon>Eukaryota</taxon>
        <taxon>Metazoa</taxon>
        <taxon>Spiralia</taxon>
        <taxon>Lophotrochozoa</taxon>
        <taxon>Platyhelminthes</taxon>
        <taxon>Rhabditophora</taxon>
        <taxon>Macrostomorpha</taxon>
        <taxon>Macrostomida</taxon>
        <taxon>Macrostomidae</taxon>
        <taxon>Macrostomum</taxon>
    </lineage>
</organism>
<dbReference type="InterPro" id="IPR024071">
    <property type="entry name" value="S-Me-THD_C_sf"/>
</dbReference>
<dbReference type="InterPro" id="IPR048350">
    <property type="entry name" value="S-Me-THD-like_C"/>
</dbReference>
<evidence type="ECO:0000259" key="5">
    <source>
        <dbReference type="Pfam" id="PF20906"/>
    </source>
</evidence>
<dbReference type="PANTHER" id="PTHR11365:SF10">
    <property type="entry name" value="HYDANTOINASE_OXOPROLINASE"/>
    <property type="match status" value="1"/>
</dbReference>
<keyword evidence="6" id="KW-1185">Reference proteome</keyword>
<evidence type="ECO:0000256" key="1">
    <source>
        <dbReference type="SAM" id="MobiDB-lite"/>
    </source>
</evidence>
<protein>
    <submittedName>
        <fullName evidence="7">HMG box domain-containing protein</fullName>
    </submittedName>
</protein>